<name>A0A3D9HX79_9PROT</name>
<keyword evidence="1" id="KW-0812">Transmembrane</keyword>
<evidence type="ECO:0000313" key="2">
    <source>
        <dbReference type="EMBL" id="RED53506.1"/>
    </source>
</evidence>
<proteinExistence type="predicted"/>
<reference evidence="2 3" key="1">
    <citation type="submission" date="2018-07" db="EMBL/GenBank/DDBJ databases">
        <title>Genomic Encyclopedia of Type Strains, Phase III (KMG-III): the genomes of soil and plant-associated and newly described type strains.</title>
        <authorList>
            <person name="Whitman W."/>
        </authorList>
    </citation>
    <scope>NUCLEOTIDE SEQUENCE [LARGE SCALE GENOMIC DNA]</scope>
    <source>
        <strain evidence="2 3">CECT 8488</strain>
    </source>
</reference>
<dbReference type="Proteomes" id="UP000256845">
    <property type="component" value="Unassembled WGS sequence"/>
</dbReference>
<accession>A0A3D9HX79</accession>
<evidence type="ECO:0008006" key="4">
    <source>
        <dbReference type="Google" id="ProtNLM"/>
    </source>
</evidence>
<sequence>MQENLSKIKRVSTVLMVLCWLVIIVSPVFIGVFWIMPEKMSVIAEVEGMGLVDMATLDIWQKISCFLVTMVSQGILLYGIWRLQKLFAAYQRGEMFEVETTAHLRAFSISLLIYMLAKPLVGGVITVLLTMNNPVGQRVLEIDVSSDDLFQVLLGAVMLVVAWTLNEGAKAVRENREIV</sequence>
<evidence type="ECO:0000256" key="1">
    <source>
        <dbReference type="SAM" id="Phobius"/>
    </source>
</evidence>
<dbReference type="RefSeq" id="WP_115934638.1">
    <property type="nucleotide sequence ID" value="NZ_QRDW01000001.1"/>
</dbReference>
<feature type="transmembrane region" description="Helical" evidence="1">
    <location>
        <begin position="102"/>
        <end position="129"/>
    </location>
</feature>
<keyword evidence="1" id="KW-0472">Membrane</keyword>
<comment type="caution">
    <text evidence="2">The sequence shown here is derived from an EMBL/GenBank/DDBJ whole genome shotgun (WGS) entry which is preliminary data.</text>
</comment>
<keyword evidence="1" id="KW-1133">Transmembrane helix</keyword>
<feature type="transmembrane region" description="Helical" evidence="1">
    <location>
        <begin position="12"/>
        <end position="36"/>
    </location>
</feature>
<feature type="transmembrane region" description="Helical" evidence="1">
    <location>
        <begin position="149"/>
        <end position="166"/>
    </location>
</feature>
<organism evidence="2 3">
    <name type="scientific">Aestuariispira insulae</name>
    <dbReference type="NCBI Taxonomy" id="1461337"/>
    <lineage>
        <taxon>Bacteria</taxon>
        <taxon>Pseudomonadati</taxon>
        <taxon>Pseudomonadota</taxon>
        <taxon>Alphaproteobacteria</taxon>
        <taxon>Rhodospirillales</taxon>
        <taxon>Kiloniellaceae</taxon>
        <taxon>Aestuariispira</taxon>
    </lineage>
</organism>
<dbReference type="AlphaFoldDB" id="A0A3D9HX79"/>
<keyword evidence="3" id="KW-1185">Reference proteome</keyword>
<feature type="transmembrane region" description="Helical" evidence="1">
    <location>
        <begin position="59"/>
        <end position="81"/>
    </location>
</feature>
<protein>
    <recommendedName>
        <fullName evidence="4">DUF2975 family protein</fullName>
    </recommendedName>
</protein>
<evidence type="ECO:0000313" key="3">
    <source>
        <dbReference type="Proteomes" id="UP000256845"/>
    </source>
</evidence>
<gene>
    <name evidence="2" type="ORF">DFP90_101296</name>
</gene>
<dbReference type="OrthoDB" id="7849390at2"/>
<dbReference type="EMBL" id="QRDW01000001">
    <property type="protein sequence ID" value="RED53506.1"/>
    <property type="molecule type" value="Genomic_DNA"/>
</dbReference>